<dbReference type="InterPro" id="IPR012337">
    <property type="entry name" value="RNaseH-like_sf"/>
</dbReference>
<name>A0A8B8F9Z2_9HEMI</name>
<proteinExistence type="predicted"/>
<dbReference type="Proteomes" id="UP000694846">
    <property type="component" value="Unplaced"/>
</dbReference>
<dbReference type="OrthoDB" id="6623188at2759"/>
<protein>
    <submittedName>
        <fullName evidence="2">Uncharacterized protein LOC112681397</fullName>
    </submittedName>
</protein>
<reference evidence="2" key="1">
    <citation type="submission" date="2025-08" db="UniProtKB">
        <authorList>
            <consortium name="RefSeq"/>
        </authorList>
    </citation>
    <scope>IDENTIFICATION</scope>
    <source>
        <tissue evidence="2">Whole body</tissue>
    </source>
</reference>
<dbReference type="AlphaFoldDB" id="A0A8B8F9Z2"/>
<dbReference type="GeneID" id="112681397"/>
<gene>
    <name evidence="2" type="primary">LOC112681397</name>
</gene>
<dbReference type="SUPFAM" id="SSF53098">
    <property type="entry name" value="Ribonuclease H-like"/>
    <property type="match status" value="1"/>
</dbReference>
<dbReference type="RefSeq" id="XP_025407441.1">
    <property type="nucleotide sequence ID" value="XM_025551656.1"/>
</dbReference>
<organism evidence="1 2">
    <name type="scientific">Sipha flava</name>
    <name type="common">yellow sugarcane aphid</name>
    <dbReference type="NCBI Taxonomy" id="143950"/>
    <lineage>
        <taxon>Eukaryota</taxon>
        <taxon>Metazoa</taxon>
        <taxon>Ecdysozoa</taxon>
        <taxon>Arthropoda</taxon>
        <taxon>Hexapoda</taxon>
        <taxon>Insecta</taxon>
        <taxon>Pterygota</taxon>
        <taxon>Neoptera</taxon>
        <taxon>Paraneoptera</taxon>
        <taxon>Hemiptera</taxon>
        <taxon>Sternorrhyncha</taxon>
        <taxon>Aphidomorpha</taxon>
        <taxon>Aphidoidea</taxon>
        <taxon>Aphididae</taxon>
        <taxon>Sipha</taxon>
    </lineage>
</organism>
<evidence type="ECO:0000313" key="1">
    <source>
        <dbReference type="Proteomes" id="UP000694846"/>
    </source>
</evidence>
<accession>A0A8B8F9Z2</accession>
<sequence length="102" mass="11201">MTPNLNQELNQSHTAEYIGRILVNTLADWGLKKTNVVAVVTDSGANIKKAIIDQYTADKHVPCVAHTMYLVVVKGIEKTQEIDKETKVKSGGVPVLVSKVRE</sequence>
<evidence type="ECO:0000313" key="2">
    <source>
        <dbReference type="RefSeq" id="XP_025407441.1"/>
    </source>
</evidence>
<keyword evidence="1" id="KW-1185">Reference proteome</keyword>